<dbReference type="RefSeq" id="WP_344969758.1">
    <property type="nucleotide sequence ID" value="NZ_BAABDD010000007.1"/>
</dbReference>
<organism evidence="2 3">
    <name type="scientific">Salinactinospora qingdaonensis</name>
    <dbReference type="NCBI Taxonomy" id="702744"/>
    <lineage>
        <taxon>Bacteria</taxon>
        <taxon>Bacillati</taxon>
        <taxon>Actinomycetota</taxon>
        <taxon>Actinomycetes</taxon>
        <taxon>Streptosporangiales</taxon>
        <taxon>Nocardiopsidaceae</taxon>
        <taxon>Salinactinospora</taxon>
    </lineage>
</organism>
<reference evidence="3" key="1">
    <citation type="journal article" date="2019" name="Int. J. Syst. Evol. Microbiol.">
        <title>The Global Catalogue of Microorganisms (GCM) 10K type strain sequencing project: providing services to taxonomists for standard genome sequencing and annotation.</title>
        <authorList>
            <consortium name="The Broad Institute Genomics Platform"/>
            <consortium name="The Broad Institute Genome Sequencing Center for Infectious Disease"/>
            <person name="Wu L."/>
            <person name="Ma J."/>
        </authorList>
    </citation>
    <scope>NUCLEOTIDE SEQUENCE [LARGE SCALE GENOMIC DNA]</scope>
    <source>
        <strain evidence="3">JCM 17137</strain>
    </source>
</reference>
<evidence type="ECO:0000313" key="3">
    <source>
        <dbReference type="Proteomes" id="UP001500908"/>
    </source>
</evidence>
<dbReference type="Proteomes" id="UP001500908">
    <property type="component" value="Unassembled WGS sequence"/>
</dbReference>
<feature type="region of interest" description="Disordered" evidence="1">
    <location>
        <begin position="1"/>
        <end position="31"/>
    </location>
</feature>
<name>A0ABP7FGN6_9ACTN</name>
<sequence>MSVMELRQDEARAPARESDDRRYREEPPEGELLRLEELDELEQQRPLTVADLERLDVPNDGRRYELVDGCAEWVSASATAPQATETAKRPRHKRG</sequence>
<gene>
    <name evidence="2" type="ORF">GCM10022402_18940</name>
</gene>
<evidence type="ECO:0000256" key="1">
    <source>
        <dbReference type="SAM" id="MobiDB-lite"/>
    </source>
</evidence>
<comment type="caution">
    <text evidence="2">The sequence shown here is derived from an EMBL/GenBank/DDBJ whole genome shotgun (WGS) entry which is preliminary data.</text>
</comment>
<proteinExistence type="predicted"/>
<keyword evidence="3" id="KW-1185">Reference proteome</keyword>
<evidence type="ECO:0000313" key="2">
    <source>
        <dbReference type="EMBL" id="GAA3739380.1"/>
    </source>
</evidence>
<protein>
    <submittedName>
        <fullName evidence="2">Uncharacterized protein</fullName>
    </submittedName>
</protein>
<accession>A0ABP7FGN6</accession>
<dbReference type="EMBL" id="BAABDD010000007">
    <property type="protein sequence ID" value="GAA3739380.1"/>
    <property type="molecule type" value="Genomic_DNA"/>
</dbReference>